<dbReference type="PANTHER" id="PTHR11183">
    <property type="entry name" value="GLYCOGENIN SUBFAMILY MEMBER"/>
    <property type="match status" value="1"/>
</dbReference>
<organism evidence="2 3">
    <name type="scientific">Diacronema lutheri</name>
    <name type="common">Unicellular marine alga</name>
    <name type="synonym">Monochrysis lutheri</name>
    <dbReference type="NCBI Taxonomy" id="2081491"/>
    <lineage>
        <taxon>Eukaryota</taxon>
        <taxon>Haptista</taxon>
        <taxon>Haptophyta</taxon>
        <taxon>Pavlovophyceae</taxon>
        <taxon>Pavlovales</taxon>
        <taxon>Pavlovaceae</taxon>
        <taxon>Diacronema</taxon>
    </lineage>
</organism>
<dbReference type="EMBL" id="JAGTXO010000018">
    <property type="protein sequence ID" value="KAG8462827.1"/>
    <property type="molecule type" value="Genomic_DNA"/>
</dbReference>
<feature type="region of interest" description="Disordered" evidence="1">
    <location>
        <begin position="147"/>
        <end position="173"/>
    </location>
</feature>
<feature type="region of interest" description="Disordered" evidence="1">
    <location>
        <begin position="306"/>
        <end position="333"/>
    </location>
</feature>
<gene>
    <name evidence="2" type="ORF">KFE25_001600</name>
</gene>
<feature type="compositionally biased region" description="Acidic residues" evidence="1">
    <location>
        <begin position="469"/>
        <end position="481"/>
    </location>
</feature>
<accession>A0A8J5XK28</accession>
<dbReference type="InterPro" id="IPR029044">
    <property type="entry name" value="Nucleotide-diphossugar_trans"/>
</dbReference>
<sequence>MPSIRVRVAADELGRASVRLEVRRLTWATLVTTDSYVRGVACLARSLRQAGSAHPLLVLATPNLSKASLAALESEACSVRVVPRFDPFGDDAGAASAYVAARFADCWTKLRLWQLAEFERIGYLDADMLVLRKLDEILEWEAEMAPGEDEARATGDASHAHAPRSDEAPRAPSREQPLLAVHECLCFCEAPERRLQCPYRPPSGWARGRACAPAARAPAASATAARPVAAASAAAAALGAALMTPPRGAPAYFNAGLLVLTPDARRFESFGAALRGSSADSLRWAEQDFLNGWYAPPESRGFAAGRAAGAGAPGGEHVSEAGGERRQVDGSSARSGGWLALPHEYNATKTVYAHHRRGEDGLWVDAAVRNLHFTHAKPWDLRARGHRGYGRLNRLWWSTYLLNDAKLSAGGLQRVMLTLMVRARAHGAPSAGPREPRAGDEATGARAAAPAPAPGAAGPCPPSLSDSSSDCDDESDGPASL</sequence>
<feature type="compositionally biased region" description="Basic and acidic residues" evidence="1">
    <location>
        <begin position="317"/>
        <end position="328"/>
    </location>
</feature>
<dbReference type="Proteomes" id="UP000751190">
    <property type="component" value="Unassembled WGS sequence"/>
</dbReference>
<proteinExistence type="predicted"/>
<feature type="compositionally biased region" description="Basic and acidic residues" evidence="1">
    <location>
        <begin position="163"/>
        <end position="173"/>
    </location>
</feature>
<dbReference type="InterPro" id="IPR050587">
    <property type="entry name" value="GNT1/Glycosyltrans_8"/>
</dbReference>
<feature type="compositionally biased region" description="Low complexity" evidence="1">
    <location>
        <begin position="441"/>
        <end position="468"/>
    </location>
</feature>
<name>A0A8J5XK28_DIALT</name>
<evidence type="ECO:0000313" key="2">
    <source>
        <dbReference type="EMBL" id="KAG8462827.1"/>
    </source>
</evidence>
<reference evidence="2" key="1">
    <citation type="submission" date="2021-05" db="EMBL/GenBank/DDBJ databases">
        <title>The genome of the haptophyte Pavlova lutheri (Diacronema luteri, Pavlovales) - a model for lipid biosynthesis in eukaryotic algae.</title>
        <authorList>
            <person name="Hulatt C.J."/>
            <person name="Posewitz M.C."/>
        </authorList>
    </citation>
    <scope>NUCLEOTIDE SEQUENCE</scope>
    <source>
        <strain evidence="2">NIVA-4/92</strain>
    </source>
</reference>
<evidence type="ECO:0000256" key="1">
    <source>
        <dbReference type="SAM" id="MobiDB-lite"/>
    </source>
</evidence>
<comment type="caution">
    <text evidence="2">The sequence shown here is derived from an EMBL/GenBank/DDBJ whole genome shotgun (WGS) entry which is preliminary data.</text>
</comment>
<feature type="region of interest" description="Disordered" evidence="1">
    <location>
        <begin position="426"/>
        <end position="481"/>
    </location>
</feature>
<evidence type="ECO:0000313" key="3">
    <source>
        <dbReference type="Proteomes" id="UP000751190"/>
    </source>
</evidence>
<protein>
    <recommendedName>
        <fullName evidence="4">Hexosyltransferase</fullName>
    </recommendedName>
</protein>
<dbReference type="SUPFAM" id="SSF53448">
    <property type="entry name" value="Nucleotide-diphospho-sugar transferases"/>
    <property type="match status" value="1"/>
</dbReference>
<evidence type="ECO:0008006" key="4">
    <source>
        <dbReference type="Google" id="ProtNLM"/>
    </source>
</evidence>
<dbReference type="AlphaFoldDB" id="A0A8J5XK28"/>
<dbReference type="Gene3D" id="3.90.550.10">
    <property type="entry name" value="Spore Coat Polysaccharide Biosynthesis Protein SpsA, Chain A"/>
    <property type="match status" value="1"/>
</dbReference>
<keyword evidence="3" id="KW-1185">Reference proteome</keyword>
<dbReference type="OrthoDB" id="2014201at2759"/>